<evidence type="ECO:0000313" key="15">
    <source>
        <dbReference type="Proteomes" id="UP000034085"/>
    </source>
</evidence>
<feature type="domain" description="PapC-like C-terminal" evidence="12">
    <location>
        <begin position="758"/>
        <end position="819"/>
    </location>
</feature>
<evidence type="ECO:0000256" key="6">
    <source>
        <dbReference type="ARBA" id="ARBA00022692"/>
    </source>
</evidence>
<protein>
    <submittedName>
        <fullName evidence="14">Membrane protein</fullName>
    </submittedName>
</protein>
<dbReference type="InterPro" id="IPR000015">
    <property type="entry name" value="Fimb_usher"/>
</dbReference>
<dbReference type="InterPro" id="IPR025885">
    <property type="entry name" value="PapC_N"/>
</dbReference>
<dbReference type="FunFam" id="2.60.40.3110:FF:000001">
    <property type="entry name" value="Putative fimbrial outer membrane usher"/>
    <property type="match status" value="1"/>
</dbReference>
<organism evidence="14 15">
    <name type="scientific">Citrobacter amalonaticus Y19</name>
    <dbReference type="NCBI Taxonomy" id="1261127"/>
    <lineage>
        <taxon>Bacteria</taxon>
        <taxon>Pseudomonadati</taxon>
        <taxon>Pseudomonadota</taxon>
        <taxon>Gammaproteobacteria</taxon>
        <taxon>Enterobacterales</taxon>
        <taxon>Enterobacteriaceae</taxon>
        <taxon>Citrobacter</taxon>
    </lineage>
</organism>
<feature type="domain" description="PapC N-terminal" evidence="13">
    <location>
        <begin position="36"/>
        <end position="183"/>
    </location>
</feature>
<name>M1K4D5_CITAM</name>
<dbReference type="Gene3D" id="3.10.20.410">
    <property type="match status" value="1"/>
</dbReference>
<accession>M1K4D5</accession>
<dbReference type="Proteomes" id="UP000034085">
    <property type="component" value="Chromosome"/>
</dbReference>
<dbReference type="SUPFAM" id="SSF141729">
    <property type="entry name" value="FimD N-terminal domain-like"/>
    <property type="match status" value="1"/>
</dbReference>
<dbReference type="PATRIC" id="fig|1261127.3.peg.1896"/>
<evidence type="ECO:0000259" key="13">
    <source>
        <dbReference type="Pfam" id="PF13954"/>
    </source>
</evidence>
<dbReference type="InterPro" id="IPR025949">
    <property type="entry name" value="PapC-like_C"/>
</dbReference>
<dbReference type="PANTHER" id="PTHR30451">
    <property type="entry name" value="OUTER MEMBRANE USHER PROTEIN"/>
    <property type="match status" value="1"/>
</dbReference>
<dbReference type="InterPro" id="IPR037224">
    <property type="entry name" value="PapC_N_sf"/>
</dbReference>
<evidence type="ECO:0000256" key="3">
    <source>
        <dbReference type="ARBA" id="ARBA00022448"/>
    </source>
</evidence>
<evidence type="ECO:0000256" key="7">
    <source>
        <dbReference type="ARBA" id="ARBA00022729"/>
    </source>
</evidence>
<dbReference type="Pfam" id="PF00577">
    <property type="entry name" value="Usher"/>
    <property type="match status" value="1"/>
</dbReference>
<evidence type="ECO:0000259" key="12">
    <source>
        <dbReference type="Pfam" id="PF13953"/>
    </source>
</evidence>
<keyword evidence="8 10" id="KW-0472">Membrane</keyword>
<dbReference type="GO" id="GO:0009279">
    <property type="term" value="C:cell outer membrane"/>
    <property type="evidence" value="ECO:0007669"/>
    <property type="project" value="UniProtKB-SubCell"/>
</dbReference>
<evidence type="ECO:0000256" key="10">
    <source>
        <dbReference type="RuleBase" id="RU003884"/>
    </source>
</evidence>
<evidence type="ECO:0000256" key="9">
    <source>
        <dbReference type="ARBA" id="ARBA00023237"/>
    </source>
</evidence>
<keyword evidence="4" id="KW-1134">Transmembrane beta strand</keyword>
<comment type="subcellular location">
    <subcellularLocation>
        <location evidence="1 10">Cell outer membrane</location>
        <topology evidence="1 10">Multi-pass membrane protein</topology>
    </subcellularLocation>
</comment>
<dbReference type="PROSITE" id="PS01151">
    <property type="entry name" value="FIMBRIAL_USHER"/>
    <property type="match status" value="1"/>
</dbReference>
<keyword evidence="9 10" id="KW-0998">Cell outer membrane</keyword>
<keyword evidence="3 10" id="KW-0813">Transport</keyword>
<dbReference type="EMBL" id="CP011132">
    <property type="protein sequence ID" value="AGE94205.1"/>
    <property type="molecule type" value="Genomic_DNA"/>
</dbReference>
<dbReference type="HOGENOM" id="CLU_009120_3_1_6"/>
<evidence type="ECO:0000256" key="8">
    <source>
        <dbReference type="ARBA" id="ARBA00023136"/>
    </source>
</evidence>
<dbReference type="Pfam" id="PF13954">
    <property type="entry name" value="PapC_N"/>
    <property type="match status" value="1"/>
</dbReference>
<evidence type="ECO:0000256" key="11">
    <source>
        <dbReference type="SAM" id="MobiDB-lite"/>
    </source>
</evidence>
<evidence type="ECO:0000313" key="14">
    <source>
        <dbReference type="EMBL" id="AGE94205.1"/>
    </source>
</evidence>
<reference evidence="14 15" key="1">
    <citation type="journal article" date="2013" name="Appl. Microbiol. Biotechnol.">
        <title>Glycerol assimilation and production of 1,3-propanediol by Citrobacter amalonaticus Y19.</title>
        <authorList>
            <person name="Ainala S.K."/>
            <person name="Ashok S."/>
            <person name="Ko Y."/>
            <person name="Park S."/>
        </authorList>
    </citation>
    <scope>NUCLEOTIDE SEQUENCE [LARGE SCALE GENOMIC DNA]</scope>
    <source>
        <strain evidence="14 15">Y19</strain>
    </source>
</reference>
<dbReference type="GO" id="GO:0009297">
    <property type="term" value="P:pilus assembly"/>
    <property type="evidence" value="ECO:0007669"/>
    <property type="project" value="InterPro"/>
</dbReference>
<keyword evidence="7" id="KW-0732">Signal</keyword>
<dbReference type="GO" id="GO:0015473">
    <property type="term" value="F:fimbrial usher porin activity"/>
    <property type="evidence" value="ECO:0007669"/>
    <property type="project" value="InterPro"/>
</dbReference>
<dbReference type="Gene3D" id="2.60.40.3110">
    <property type="match status" value="1"/>
</dbReference>
<dbReference type="InterPro" id="IPR018030">
    <property type="entry name" value="Fimbrial_membr_usher_CS"/>
</dbReference>
<dbReference type="InterPro" id="IPR042186">
    <property type="entry name" value="FimD_plug_dom"/>
</dbReference>
<evidence type="ECO:0000256" key="4">
    <source>
        <dbReference type="ARBA" id="ARBA00022452"/>
    </source>
</evidence>
<sequence length="844" mass="92008">MVRSHFCHRWCSSIQIACISGLLLLGSDTLYARDFYFAPNSLEGGENAPQAADLAIFSNPKAQLPGSYPTQVLLNEHKVQSLTLSYINADDGSLAPLLTPAMLRQWGVKVDDYPELAKEPAGEQLKKNIGDYIPDASAHFDFKQQTLHLSMPQVAVSAVSAGYVDPSRWDAGIPVAFSDYSFSGQQDLASDQDKNQDRNQYLNLRSGINLGGWRLRNYGTWSNSSANQGWQTISNWLQHDIQTLKAQFVAGESSTRGEVFDSIQYSGVNIASDDEMLPGSERGYAPVIRGSANSNAVVTVKQNGYIIYQQNVAPGAFEISDLYASTNSSDLEITVKESDGSEHTTTQAFSSIALMQRPHRLRFEATVGRYRADSSSNDKQPEFMQGSAIYGLNNRLTAFGGIIAAENYNAIDSGLGVSLGSLGALSADVTFARTKLDNGETDAGQSWRVLYSSNIALTGTQFSLANYRYSSQGFYNFADANHRYTEEDDINYYDHKRNRIQLNVSQPLGSGGFYFNGYRQNYWQNARTEHSLSAGMNYSLMGINYNMSLTWSQTGTSPDDRTVYLGINIPLSRWLPGSWASYSLTNSQHGATSQNIGLNGSLLEDDSLSYSLQQSHSNQSPADSSSLYATWYAQYARLNTGYYSASDGSRQLSYGANGALVIHPHGVTLSQPLGDQFAVVNTDDTPGIHFQNQRGVSTDWFGNAVIPSLTAYQENRIGLDTTLMPDDVDSSTSALTVVPSRNAAVQAHFSARKGYRVLLTLIQPEGKPVPFGAMATSADGLMNGIVDDQGVVYLSGVNEATSLNVKWGNQRQQRCTATVPAPAESSNNAPSGIKSITAVCRQGE</sequence>
<feature type="region of interest" description="Disordered" evidence="11">
    <location>
        <begin position="819"/>
        <end position="844"/>
    </location>
</feature>
<comment type="similarity">
    <text evidence="2 10">Belongs to the fimbrial export usher family.</text>
</comment>
<dbReference type="Pfam" id="PF13953">
    <property type="entry name" value="PapC_C"/>
    <property type="match status" value="1"/>
</dbReference>
<dbReference type="KEGG" id="cama:F384_09115"/>
<evidence type="ECO:0000256" key="2">
    <source>
        <dbReference type="ARBA" id="ARBA00008064"/>
    </source>
</evidence>
<keyword evidence="5 10" id="KW-1029">Fimbrium biogenesis</keyword>
<proteinExistence type="inferred from homology"/>
<gene>
    <name evidence="14" type="ORF">F384_09115</name>
</gene>
<evidence type="ECO:0000256" key="1">
    <source>
        <dbReference type="ARBA" id="ARBA00004571"/>
    </source>
</evidence>
<dbReference type="Gene3D" id="2.60.40.2070">
    <property type="match status" value="1"/>
</dbReference>
<dbReference type="AlphaFoldDB" id="M1K4D5"/>
<dbReference type="Gene3D" id="2.60.40.2610">
    <property type="entry name" value="Outer membrane usher protein FimD, plug domain"/>
    <property type="match status" value="1"/>
</dbReference>
<keyword evidence="6 10" id="KW-0812">Transmembrane</keyword>
<dbReference type="PANTHER" id="PTHR30451:SF21">
    <property type="entry name" value="FIMBRIAL USHER DOMAIN-CONTAINING PROTEIN YDET-RELATED"/>
    <property type="match status" value="1"/>
</dbReference>
<dbReference type="InterPro" id="IPR043142">
    <property type="entry name" value="PapC-like_C_sf"/>
</dbReference>
<evidence type="ECO:0000256" key="5">
    <source>
        <dbReference type="ARBA" id="ARBA00022558"/>
    </source>
</evidence>